<accession>A0A5C5YW56</accession>
<dbReference type="Gene3D" id="3.40.50.150">
    <property type="entry name" value="Vaccinia Virus protein VP39"/>
    <property type="match status" value="1"/>
</dbReference>
<proteinExistence type="predicted"/>
<dbReference type="EMBL" id="SJPJ01000001">
    <property type="protein sequence ID" value="TWT79215.1"/>
    <property type="molecule type" value="Genomic_DNA"/>
</dbReference>
<dbReference type="InterPro" id="IPR029063">
    <property type="entry name" value="SAM-dependent_MTases_sf"/>
</dbReference>
<dbReference type="InterPro" id="IPR052514">
    <property type="entry name" value="SAM-dependent_MTase"/>
</dbReference>
<reference evidence="2 3" key="1">
    <citation type="submission" date="2019-02" db="EMBL/GenBank/DDBJ databases">
        <title>Deep-cultivation of Planctomycetes and their phenomic and genomic characterization uncovers novel biology.</title>
        <authorList>
            <person name="Wiegand S."/>
            <person name="Jogler M."/>
            <person name="Boedeker C."/>
            <person name="Pinto D."/>
            <person name="Vollmers J."/>
            <person name="Rivas-Marin E."/>
            <person name="Kohn T."/>
            <person name="Peeters S.H."/>
            <person name="Heuer A."/>
            <person name="Rast P."/>
            <person name="Oberbeckmann S."/>
            <person name="Bunk B."/>
            <person name="Jeske O."/>
            <person name="Meyerdierks A."/>
            <person name="Storesund J.E."/>
            <person name="Kallscheuer N."/>
            <person name="Luecker S."/>
            <person name="Lage O.M."/>
            <person name="Pohl T."/>
            <person name="Merkel B.J."/>
            <person name="Hornburger P."/>
            <person name="Mueller R.-W."/>
            <person name="Bruemmer F."/>
            <person name="Labrenz M."/>
            <person name="Spormann A.M."/>
            <person name="Op Den Camp H."/>
            <person name="Overmann J."/>
            <person name="Amann R."/>
            <person name="Jetten M.S.M."/>
            <person name="Mascher T."/>
            <person name="Medema M.H."/>
            <person name="Devos D.P."/>
            <person name="Kaster A.-K."/>
            <person name="Ovreas L."/>
            <person name="Rohde M."/>
            <person name="Galperin M.Y."/>
            <person name="Jogler C."/>
        </authorList>
    </citation>
    <scope>NUCLEOTIDE SEQUENCE [LARGE SCALE GENOMIC DNA]</scope>
    <source>
        <strain evidence="2 3">CA13</strain>
    </source>
</reference>
<evidence type="ECO:0000313" key="2">
    <source>
        <dbReference type="EMBL" id="TWT79215.1"/>
    </source>
</evidence>
<dbReference type="NCBIfam" id="TIGR01444">
    <property type="entry name" value="fkbM_fam"/>
    <property type="match status" value="1"/>
</dbReference>
<dbReference type="InterPro" id="IPR006342">
    <property type="entry name" value="FkbM_mtfrase"/>
</dbReference>
<dbReference type="AlphaFoldDB" id="A0A5C5YW56"/>
<dbReference type="OrthoDB" id="261740at2"/>
<dbReference type="PANTHER" id="PTHR34203">
    <property type="entry name" value="METHYLTRANSFERASE, FKBM FAMILY PROTEIN"/>
    <property type="match status" value="1"/>
</dbReference>
<gene>
    <name evidence="2" type="ORF">CA13_06130</name>
</gene>
<protein>
    <submittedName>
        <fullName evidence="2">Met-10+ like-protein</fullName>
    </submittedName>
</protein>
<evidence type="ECO:0000259" key="1">
    <source>
        <dbReference type="Pfam" id="PF05050"/>
    </source>
</evidence>
<dbReference type="SUPFAM" id="SSF53335">
    <property type="entry name" value="S-adenosyl-L-methionine-dependent methyltransferases"/>
    <property type="match status" value="1"/>
</dbReference>
<sequence>MFHNLKLWCKSRMSDITRHMLGPHVKALLVQSESHLFLVDPEDYGVGRQLRLKGMYGEDELARLLPTITPESNVLVVGTHVGTLAIPLAGHCRAVSAIEANPVTFELLQANIAINRVSNLTAYNIAASDRQQELKFLVNRSNSGGSKIVPQKKEYQYYSDKPDEITVPGFPLDDKFPDQAFDLIVMDIEGSEYFALRGMENILNQAKTLVVEFVPHHLRNVSNVSIEQFLEPLAMFDSLTVPSLNKTVGKDQFHNCLRQLYDSDQSDDGLLFQRTG</sequence>
<dbReference type="Pfam" id="PF05050">
    <property type="entry name" value="Methyltransf_21"/>
    <property type="match status" value="1"/>
</dbReference>
<keyword evidence="3" id="KW-1185">Reference proteome</keyword>
<dbReference type="PANTHER" id="PTHR34203:SF15">
    <property type="entry name" value="SLL1173 PROTEIN"/>
    <property type="match status" value="1"/>
</dbReference>
<comment type="caution">
    <text evidence="2">The sequence shown here is derived from an EMBL/GenBank/DDBJ whole genome shotgun (WGS) entry which is preliminary data.</text>
</comment>
<name>A0A5C5YW56_9BACT</name>
<feature type="domain" description="Methyltransferase FkbM" evidence="1">
    <location>
        <begin position="77"/>
        <end position="229"/>
    </location>
</feature>
<evidence type="ECO:0000313" key="3">
    <source>
        <dbReference type="Proteomes" id="UP000315010"/>
    </source>
</evidence>
<organism evidence="2 3">
    <name type="scientific">Novipirellula herctigrandis</name>
    <dbReference type="NCBI Taxonomy" id="2527986"/>
    <lineage>
        <taxon>Bacteria</taxon>
        <taxon>Pseudomonadati</taxon>
        <taxon>Planctomycetota</taxon>
        <taxon>Planctomycetia</taxon>
        <taxon>Pirellulales</taxon>
        <taxon>Pirellulaceae</taxon>
        <taxon>Novipirellula</taxon>
    </lineage>
</organism>
<dbReference type="Proteomes" id="UP000315010">
    <property type="component" value="Unassembled WGS sequence"/>
</dbReference>